<reference evidence="2" key="1">
    <citation type="journal article" date="2019" name="Int. J. Syst. Evol. Microbiol.">
        <title>The Global Catalogue of Microorganisms (GCM) 10K type strain sequencing project: providing services to taxonomists for standard genome sequencing and annotation.</title>
        <authorList>
            <consortium name="The Broad Institute Genomics Platform"/>
            <consortium name="The Broad Institute Genome Sequencing Center for Infectious Disease"/>
            <person name="Wu L."/>
            <person name="Ma J."/>
        </authorList>
    </citation>
    <scope>NUCLEOTIDE SEQUENCE [LARGE SCALE GENOMIC DNA]</scope>
    <source>
        <strain evidence="2">JCM 32148</strain>
    </source>
</reference>
<gene>
    <name evidence="1" type="ORF">ACFQZ8_04790</name>
</gene>
<proteinExistence type="predicted"/>
<dbReference type="EMBL" id="JBHTHM010000109">
    <property type="protein sequence ID" value="MFD0783237.1"/>
    <property type="molecule type" value="Genomic_DNA"/>
</dbReference>
<dbReference type="SUPFAM" id="SSF54427">
    <property type="entry name" value="NTF2-like"/>
    <property type="match status" value="1"/>
</dbReference>
<evidence type="ECO:0000313" key="2">
    <source>
        <dbReference type="Proteomes" id="UP001597053"/>
    </source>
</evidence>
<organism evidence="1 2">
    <name type="scientific">Micromonospora azadirachtae</name>
    <dbReference type="NCBI Taxonomy" id="1970735"/>
    <lineage>
        <taxon>Bacteria</taxon>
        <taxon>Bacillati</taxon>
        <taxon>Actinomycetota</taxon>
        <taxon>Actinomycetes</taxon>
        <taxon>Micromonosporales</taxon>
        <taxon>Micromonosporaceae</taxon>
        <taxon>Micromonospora</taxon>
    </lineage>
</organism>
<sequence length="118" mass="13348">MTPVRISDAIRDVAFEPHLSLDEALDKYYAPGYTHTSDGRTLDRAGFAEMVGGIRSRVAEGTVTVLDELYDGSNYAERHRYRVTLTDGTVVHRELYFFATLAEDGRFQRVHETGFDVD</sequence>
<name>A0ABW2ZX50_9ACTN</name>
<dbReference type="InterPro" id="IPR032710">
    <property type="entry name" value="NTF2-like_dom_sf"/>
</dbReference>
<dbReference type="Gene3D" id="3.10.450.50">
    <property type="match status" value="1"/>
</dbReference>
<evidence type="ECO:0008006" key="3">
    <source>
        <dbReference type="Google" id="ProtNLM"/>
    </source>
</evidence>
<dbReference type="Proteomes" id="UP001597053">
    <property type="component" value="Unassembled WGS sequence"/>
</dbReference>
<comment type="caution">
    <text evidence="1">The sequence shown here is derived from an EMBL/GenBank/DDBJ whole genome shotgun (WGS) entry which is preliminary data.</text>
</comment>
<protein>
    <recommendedName>
        <fullName evidence="3">SnoaL-like domain-containing protein</fullName>
    </recommendedName>
</protein>
<accession>A0ABW2ZX50</accession>
<evidence type="ECO:0000313" key="1">
    <source>
        <dbReference type="EMBL" id="MFD0783237.1"/>
    </source>
</evidence>
<keyword evidence="2" id="KW-1185">Reference proteome</keyword>